<comment type="subcellular location">
    <subcellularLocation>
        <location evidence="1">Endomembrane system</location>
        <topology evidence="1">Peripheral membrane protein</topology>
    </subcellularLocation>
    <subcellularLocation>
        <location evidence="2">Endoplasmic reticulum membrane</location>
    </subcellularLocation>
</comment>
<reference evidence="10 11" key="1">
    <citation type="submission" date="2016-07" db="EMBL/GenBank/DDBJ databases">
        <title>Multiple horizontal gene transfer events from other fungi enriched the ability of initially mycotrophic Trichoderma (Ascomycota) to feed on dead plant biomass.</title>
        <authorList>
            <consortium name="DOE Joint Genome Institute"/>
            <person name="Aerts A."/>
            <person name="Atanasova L."/>
            <person name="Chenthamara K."/>
            <person name="Zhang J."/>
            <person name="Grujic M."/>
            <person name="Henrissat B."/>
            <person name="Kuo A."/>
            <person name="Salamov A."/>
            <person name="Lipzen A."/>
            <person name="Labutti K."/>
            <person name="Barry K."/>
            <person name="Miao Y."/>
            <person name="Rahimi M.J."/>
            <person name="Shen Q."/>
            <person name="Grigoriev I.V."/>
            <person name="Kubicek C.P."/>
            <person name="Druzhinina I.S."/>
        </authorList>
    </citation>
    <scope>NUCLEOTIDE SEQUENCE [LARGE SCALE GENOMIC DNA]</scope>
    <source>
        <strain evidence="10 11">CBS 433.97</strain>
    </source>
</reference>
<dbReference type="FunFam" id="3.40.630.30:FF:000048">
    <property type="entry name" value="Glucosamine 6-phosphate N-acetyltransferase"/>
    <property type="match status" value="1"/>
</dbReference>
<evidence type="ECO:0000256" key="4">
    <source>
        <dbReference type="ARBA" id="ARBA00022679"/>
    </source>
</evidence>
<dbReference type="EC" id="2.3.1.4" evidence="8"/>
<evidence type="ECO:0000256" key="1">
    <source>
        <dbReference type="ARBA" id="ARBA00004184"/>
    </source>
</evidence>
<gene>
    <name evidence="10" type="ORF">M441DRAFT_72015</name>
</gene>
<evidence type="ECO:0000256" key="6">
    <source>
        <dbReference type="ARBA" id="ARBA00023136"/>
    </source>
</evidence>
<evidence type="ECO:0000259" key="9">
    <source>
        <dbReference type="PROSITE" id="PS51186"/>
    </source>
</evidence>
<organism evidence="10 11">
    <name type="scientific">Trichoderma asperellum (strain ATCC 204424 / CBS 433.97 / NBRC 101777)</name>
    <dbReference type="NCBI Taxonomy" id="1042311"/>
    <lineage>
        <taxon>Eukaryota</taxon>
        <taxon>Fungi</taxon>
        <taxon>Dikarya</taxon>
        <taxon>Ascomycota</taxon>
        <taxon>Pezizomycotina</taxon>
        <taxon>Sordariomycetes</taxon>
        <taxon>Hypocreomycetidae</taxon>
        <taxon>Hypocreales</taxon>
        <taxon>Hypocreaceae</taxon>
        <taxon>Trichoderma</taxon>
    </lineage>
</organism>
<keyword evidence="11" id="KW-1185">Reference proteome</keyword>
<dbReference type="Pfam" id="PF00583">
    <property type="entry name" value="Acetyltransf_1"/>
    <property type="match status" value="1"/>
</dbReference>
<dbReference type="UniPathway" id="UPA00113">
    <property type="reaction ID" value="UER00529"/>
</dbReference>
<dbReference type="GO" id="GO:0005789">
    <property type="term" value="C:endoplasmic reticulum membrane"/>
    <property type="evidence" value="ECO:0007669"/>
    <property type="project" value="UniProtKB-SubCell"/>
</dbReference>
<dbReference type="SUPFAM" id="SSF55729">
    <property type="entry name" value="Acyl-CoA N-acyltransferases (Nat)"/>
    <property type="match status" value="1"/>
</dbReference>
<comment type="subunit">
    <text evidence="3">Homodimer.</text>
</comment>
<dbReference type="InterPro" id="IPR039143">
    <property type="entry name" value="GNPNAT1-like"/>
</dbReference>
<comment type="catalytic activity">
    <reaction evidence="8">
        <text>D-glucosamine 6-phosphate + acetyl-CoA = N-acetyl-D-glucosamine 6-phosphate + CoA + H(+)</text>
        <dbReference type="Rhea" id="RHEA:10292"/>
        <dbReference type="ChEBI" id="CHEBI:15378"/>
        <dbReference type="ChEBI" id="CHEBI:57287"/>
        <dbReference type="ChEBI" id="CHEBI:57288"/>
        <dbReference type="ChEBI" id="CHEBI:57513"/>
        <dbReference type="ChEBI" id="CHEBI:58725"/>
        <dbReference type="EC" id="2.3.1.4"/>
    </reaction>
</comment>
<dbReference type="InterPro" id="IPR016181">
    <property type="entry name" value="Acyl_CoA_acyltransferase"/>
</dbReference>
<evidence type="ECO:0000256" key="8">
    <source>
        <dbReference type="RuleBase" id="RU365086"/>
    </source>
</evidence>
<evidence type="ECO:0000256" key="3">
    <source>
        <dbReference type="ARBA" id="ARBA00011738"/>
    </source>
</evidence>
<evidence type="ECO:0000256" key="7">
    <source>
        <dbReference type="ARBA" id="ARBA00023315"/>
    </source>
</evidence>
<dbReference type="Gene3D" id="3.40.630.30">
    <property type="match status" value="1"/>
</dbReference>
<comment type="similarity">
    <text evidence="8">Belongs to the acetyltransferase family. GNA1 subfamily.</text>
</comment>
<dbReference type="CDD" id="cd04301">
    <property type="entry name" value="NAT_SF"/>
    <property type="match status" value="1"/>
</dbReference>
<dbReference type="PROSITE" id="PS51186">
    <property type="entry name" value="GNAT"/>
    <property type="match status" value="1"/>
</dbReference>
<dbReference type="InterPro" id="IPR000182">
    <property type="entry name" value="GNAT_dom"/>
</dbReference>
<accession>A0A2T3YYD4</accession>
<keyword evidence="7 8" id="KW-0012">Acyltransferase</keyword>
<dbReference type="STRING" id="1042311.A0A2T3YYD4"/>
<keyword evidence="4 8" id="KW-0808">Transferase</keyword>
<name>A0A2T3YYD4_TRIA4</name>
<comment type="pathway">
    <text evidence="8">Nucleotide-sugar biosynthesis; UDP-N-acetyl-alpha-D-glucosamine biosynthesis; N-acetyl-alpha-D-glucosamine 1-phosphate from alpha-D-glucosamine 6-phosphate (route I): step 1/2.</text>
</comment>
<dbReference type="GO" id="GO:0006048">
    <property type="term" value="P:UDP-N-acetylglucosamine biosynthetic process"/>
    <property type="evidence" value="ECO:0007669"/>
    <property type="project" value="UniProtKB-UniRule"/>
</dbReference>
<protein>
    <recommendedName>
        <fullName evidence="8">Glucosamine 6-phosphate N-acetyltransferase</fullName>
        <ecNumber evidence="8">2.3.1.4</ecNumber>
    </recommendedName>
</protein>
<proteinExistence type="inferred from homology"/>
<keyword evidence="6" id="KW-0472">Membrane</keyword>
<evidence type="ECO:0000313" key="11">
    <source>
        <dbReference type="Proteomes" id="UP000240493"/>
    </source>
</evidence>
<sequence>MSTPSPIFPASLLSSDAAAALPDGYTIRPLEKGDYAKGFLECLRDLTWMDNLTEQEFNERYDEMDTKGNGPYYYLVIEREGRIVGTGAVIVEKKFIQNRTTVGHIEEICISKDQQGKKLGLHMLNALNSVAKNVGCRKTILNCSEHNIKFYEKCGFEVSSTEMKREFKE</sequence>
<keyword evidence="5" id="KW-0256">Endoplasmic reticulum</keyword>
<evidence type="ECO:0000256" key="5">
    <source>
        <dbReference type="ARBA" id="ARBA00022824"/>
    </source>
</evidence>
<dbReference type="OrthoDB" id="10039976at2759"/>
<evidence type="ECO:0000313" key="10">
    <source>
        <dbReference type="EMBL" id="PTB37583.1"/>
    </source>
</evidence>
<dbReference type="EMBL" id="KZ679267">
    <property type="protein sequence ID" value="PTB37583.1"/>
    <property type="molecule type" value="Genomic_DNA"/>
</dbReference>
<dbReference type="Proteomes" id="UP000240493">
    <property type="component" value="Unassembled WGS sequence"/>
</dbReference>
<dbReference type="AlphaFoldDB" id="A0A2T3YYD4"/>
<dbReference type="PANTHER" id="PTHR13355">
    <property type="entry name" value="GLUCOSAMINE 6-PHOSPHATE N-ACETYLTRANSFERASE"/>
    <property type="match status" value="1"/>
</dbReference>
<feature type="domain" description="N-acetyltransferase" evidence="9">
    <location>
        <begin position="25"/>
        <end position="169"/>
    </location>
</feature>
<evidence type="ECO:0000256" key="2">
    <source>
        <dbReference type="ARBA" id="ARBA00004586"/>
    </source>
</evidence>
<dbReference type="PANTHER" id="PTHR13355:SF11">
    <property type="entry name" value="GLUCOSAMINE 6-PHOSPHATE N-ACETYLTRANSFERASE"/>
    <property type="match status" value="1"/>
</dbReference>
<dbReference type="GO" id="GO:0004343">
    <property type="term" value="F:glucosamine 6-phosphate N-acetyltransferase activity"/>
    <property type="evidence" value="ECO:0007669"/>
    <property type="project" value="UniProtKB-UniRule"/>
</dbReference>